<comment type="caution">
    <text evidence="2">The sequence shown here is derived from an EMBL/GenBank/DDBJ whole genome shotgun (WGS) entry which is preliminary data.</text>
</comment>
<proteinExistence type="predicted"/>
<evidence type="ECO:0000256" key="1">
    <source>
        <dbReference type="SAM" id="MobiDB-lite"/>
    </source>
</evidence>
<protein>
    <submittedName>
        <fullName evidence="2">Uncharacterized protein</fullName>
    </submittedName>
</protein>
<dbReference type="Proteomes" id="UP000027583">
    <property type="component" value="Unassembled WGS sequence"/>
</dbReference>
<dbReference type="EMBL" id="CBLX010000022">
    <property type="protein sequence ID" value="CDG40632.1"/>
    <property type="molecule type" value="Genomic_DNA"/>
</dbReference>
<evidence type="ECO:0000313" key="2">
    <source>
        <dbReference type="EMBL" id="CDG40632.1"/>
    </source>
</evidence>
<evidence type="ECO:0000313" key="3">
    <source>
        <dbReference type="Proteomes" id="UP000027583"/>
    </source>
</evidence>
<feature type="region of interest" description="Disordered" evidence="1">
    <location>
        <begin position="1"/>
        <end position="34"/>
    </location>
</feature>
<reference evidence="2 3" key="1">
    <citation type="journal article" date="2014" name="Genome Biol. Evol.">
        <title>Acetic acid bacteria genomes reveal functional traits for adaptation to life in insect guts.</title>
        <authorList>
            <person name="Chouaia B."/>
            <person name="Gaiarsa S."/>
            <person name="Crotti E."/>
            <person name="Comandatore F."/>
            <person name="Degli Esposti M."/>
            <person name="Ricci I."/>
            <person name="Alma A."/>
            <person name="Favia G."/>
            <person name="Bandi C."/>
            <person name="Daffonchio D."/>
        </authorList>
    </citation>
    <scope>NUCLEOTIDE SEQUENCE [LARGE SCALE GENOMIC DNA]</scope>
    <source>
        <strain evidence="2 3">SF2.1</strain>
    </source>
</reference>
<name>A0A060QLU4_9PROT</name>
<dbReference type="RefSeq" id="WP_023978208.1">
    <property type="nucleotide sequence ID" value="NZ_CBLX010000022.1"/>
</dbReference>
<accession>A0A060QLU4</accession>
<sequence length="156" mass="17186">MTDGESRSRPAARHTRRTPPGPVPPDSTQPDLFDYVPPVRRTRLDPEEAPLLLVTTRAFSDCEKDDGWLYCLTSAEAGEALLQDGLPLDTRYPLLLCARPAVLALLIDHAQTGDGVQPVLLRVRHAHVAPWLEKDPDMSARLGASCYLLSRQIPLG</sequence>
<dbReference type="AlphaFoldDB" id="A0A060QLU4"/>
<gene>
    <name evidence="2" type="ORF">ASAP_2587</name>
</gene>
<organism evidence="2 3">
    <name type="scientific">Asaia bogorensis</name>
    <dbReference type="NCBI Taxonomy" id="91915"/>
    <lineage>
        <taxon>Bacteria</taxon>
        <taxon>Pseudomonadati</taxon>
        <taxon>Pseudomonadota</taxon>
        <taxon>Alphaproteobacteria</taxon>
        <taxon>Acetobacterales</taxon>
        <taxon>Acetobacteraceae</taxon>
        <taxon>Asaia</taxon>
    </lineage>
</organism>
<reference evidence="2 3" key="2">
    <citation type="journal article" date="2014" name="PLoS ONE">
        <title>Evolution of mitochondria reconstructed from the energy metabolism of living bacteria.</title>
        <authorList>
            <person name="Degli Esposti M."/>
            <person name="Chouaia B."/>
            <person name="Comandatore F."/>
            <person name="Crotti E."/>
            <person name="Sassera D."/>
            <person name="Lievens P.M."/>
            <person name="Daffonchio D."/>
            <person name="Bandi C."/>
        </authorList>
    </citation>
    <scope>NUCLEOTIDE SEQUENCE [LARGE SCALE GENOMIC DNA]</scope>
    <source>
        <strain evidence="2 3">SF2.1</strain>
    </source>
</reference>